<dbReference type="InterPro" id="IPR050581">
    <property type="entry name" value="CRR_secretory_protein"/>
</dbReference>
<evidence type="ECO:0000256" key="4">
    <source>
        <dbReference type="ARBA" id="ARBA00022737"/>
    </source>
</evidence>
<dbReference type="PANTHER" id="PTHR32411">
    <property type="entry name" value="CYSTEINE-RICH REPEAT SECRETORY PROTEIN 38-RELATED"/>
    <property type="match status" value="1"/>
</dbReference>
<feature type="domain" description="Gnk2-homologous" evidence="6">
    <location>
        <begin position="106"/>
        <end position="212"/>
    </location>
</feature>
<dbReference type="PANTHER" id="PTHR32411:SF55">
    <property type="entry name" value="CYSTEINE-RICH REPEAT SECRETORY PROTEIN 55"/>
    <property type="match status" value="1"/>
</dbReference>
<organism evidence="7 8">
    <name type="scientific">Carnegiea gigantea</name>
    <dbReference type="NCBI Taxonomy" id="171969"/>
    <lineage>
        <taxon>Eukaryota</taxon>
        <taxon>Viridiplantae</taxon>
        <taxon>Streptophyta</taxon>
        <taxon>Embryophyta</taxon>
        <taxon>Tracheophyta</taxon>
        <taxon>Spermatophyta</taxon>
        <taxon>Magnoliopsida</taxon>
        <taxon>eudicotyledons</taxon>
        <taxon>Gunneridae</taxon>
        <taxon>Pentapetalae</taxon>
        <taxon>Caryophyllales</taxon>
        <taxon>Cactineae</taxon>
        <taxon>Cactaceae</taxon>
        <taxon>Cactoideae</taxon>
        <taxon>Echinocereeae</taxon>
        <taxon>Carnegiea</taxon>
    </lineage>
</organism>
<dbReference type="AlphaFoldDB" id="A0A9Q1QQQ6"/>
<name>A0A9Q1QQQ6_9CARY</name>
<evidence type="ECO:0000313" key="7">
    <source>
        <dbReference type="EMBL" id="KAJ8451798.1"/>
    </source>
</evidence>
<dbReference type="Proteomes" id="UP001153076">
    <property type="component" value="Unassembled WGS sequence"/>
</dbReference>
<comment type="subcellular location">
    <subcellularLocation>
        <location evidence="1">Secreted</location>
    </subcellularLocation>
</comment>
<evidence type="ECO:0000256" key="2">
    <source>
        <dbReference type="ARBA" id="ARBA00022525"/>
    </source>
</evidence>
<keyword evidence="8" id="KW-1185">Reference proteome</keyword>
<dbReference type="InterPro" id="IPR038408">
    <property type="entry name" value="GNK2_sf"/>
</dbReference>
<dbReference type="OrthoDB" id="696781at2759"/>
<dbReference type="Gene3D" id="3.30.430.20">
    <property type="entry name" value="Gnk2 domain, C-X8-C-X2-C motif"/>
    <property type="match status" value="2"/>
</dbReference>
<feature type="domain" description="Gnk2-homologous" evidence="6">
    <location>
        <begin position="1"/>
        <end position="100"/>
    </location>
</feature>
<protein>
    <recommendedName>
        <fullName evidence="6">Gnk2-homologous domain-containing protein</fullName>
    </recommendedName>
</protein>
<evidence type="ECO:0000313" key="8">
    <source>
        <dbReference type="Proteomes" id="UP001153076"/>
    </source>
</evidence>
<dbReference type="GO" id="GO:0005576">
    <property type="term" value="C:extracellular region"/>
    <property type="evidence" value="ECO:0007669"/>
    <property type="project" value="UniProtKB-SubCell"/>
</dbReference>
<evidence type="ECO:0000256" key="3">
    <source>
        <dbReference type="ARBA" id="ARBA00022729"/>
    </source>
</evidence>
<evidence type="ECO:0000256" key="5">
    <source>
        <dbReference type="ARBA" id="ARBA00038515"/>
    </source>
</evidence>
<accession>A0A9Q1QQQ6</accession>
<reference evidence="7" key="1">
    <citation type="submission" date="2022-04" db="EMBL/GenBank/DDBJ databases">
        <title>Carnegiea gigantea Genome sequencing and assembly v2.</title>
        <authorList>
            <person name="Copetti D."/>
            <person name="Sanderson M.J."/>
            <person name="Burquez A."/>
            <person name="Wojciechowski M.F."/>
        </authorList>
    </citation>
    <scope>NUCLEOTIDE SEQUENCE</scope>
    <source>
        <strain evidence="7">SGP5-SGP5p</strain>
        <tissue evidence="7">Aerial part</tissue>
    </source>
</reference>
<proteinExistence type="inferred from homology"/>
<dbReference type="EMBL" id="JAKOGI010000007">
    <property type="protein sequence ID" value="KAJ8451798.1"/>
    <property type="molecule type" value="Genomic_DNA"/>
</dbReference>
<gene>
    <name evidence="7" type="ORF">Cgig2_007281</name>
</gene>
<dbReference type="Pfam" id="PF01657">
    <property type="entry name" value="Stress-antifung"/>
    <property type="match status" value="2"/>
</dbReference>
<comment type="caution">
    <text evidence="7">The sequence shown here is derived from an EMBL/GenBank/DDBJ whole genome shotgun (WGS) entry which is preliminary data.</text>
</comment>
<keyword evidence="3" id="KW-0732">Signal</keyword>
<keyword evidence="2" id="KW-0964">Secreted</keyword>
<dbReference type="InterPro" id="IPR002902">
    <property type="entry name" value="GNK2"/>
</dbReference>
<comment type="similarity">
    <text evidence="5">Belongs to the cysteine-rich repeat secretory protein family.</text>
</comment>
<keyword evidence="4" id="KW-0677">Repeat</keyword>
<evidence type="ECO:0000256" key="1">
    <source>
        <dbReference type="ARBA" id="ARBA00004613"/>
    </source>
</evidence>
<sequence length="229" mass="25245">MSWAGATHLVEPRIDGSKLVEQHHLFYGFSGWGIVVVSSGPGNNTVYGLAQCWGVPDIIKQRCYPGIQGAVQKLLKSCPRSTDAQIWCDYCSVRYSLDNFFGAFDASKYALVKNMANYKDPKSLFSNLGPLFENIIRKIADPAYSGIARAQIDLPGGDTLYGGAQCTADLRPPECSRCVDAAIKNFDNFCKPRQGCRVYLSSCLARHEVFNFSFPLTLGSRKSMMISSL</sequence>
<dbReference type="CDD" id="cd23509">
    <property type="entry name" value="Gnk2-like"/>
    <property type="match status" value="2"/>
</dbReference>
<dbReference type="PROSITE" id="PS51473">
    <property type="entry name" value="GNK2"/>
    <property type="match status" value="2"/>
</dbReference>
<evidence type="ECO:0000259" key="6">
    <source>
        <dbReference type="PROSITE" id="PS51473"/>
    </source>
</evidence>